<gene>
    <name evidence="1" type="ORF">TNCT_398621</name>
</gene>
<organism evidence="1 2">
    <name type="scientific">Trichonephila clavata</name>
    <name type="common">Joro spider</name>
    <name type="synonym">Nephila clavata</name>
    <dbReference type="NCBI Taxonomy" id="2740835"/>
    <lineage>
        <taxon>Eukaryota</taxon>
        <taxon>Metazoa</taxon>
        <taxon>Ecdysozoa</taxon>
        <taxon>Arthropoda</taxon>
        <taxon>Chelicerata</taxon>
        <taxon>Arachnida</taxon>
        <taxon>Araneae</taxon>
        <taxon>Araneomorphae</taxon>
        <taxon>Entelegynae</taxon>
        <taxon>Araneoidea</taxon>
        <taxon>Nephilidae</taxon>
        <taxon>Trichonephila</taxon>
    </lineage>
</organism>
<proteinExistence type="predicted"/>
<reference evidence="1" key="1">
    <citation type="submission" date="2020-07" db="EMBL/GenBank/DDBJ databases">
        <title>Multicomponent nature underlies the extraordinary mechanical properties of spider dragline silk.</title>
        <authorList>
            <person name="Kono N."/>
            <person name="Nakamura H."/>
            <person name="Mori M."/>
            <person name="Yoshida Y."/>
            <person name="Ohtoshi R."/>
            <person name="Malay A.D."/>
            <person name="Moran D.A.P."/>
            <person name="Tomita M."/>
            <person name="Numata K."/>
            <person name="Arakawa K."/>
        </authorList>
    </citation>
    <scope>NUCLEOTIDE SEQUENCE</scope>
</reference>
<sequence>MNTEYISLPPRDDENYAWSSESDLYSEPIQEKRSDLPGKETNLQCTIREIHRDTVDGSLFRNQLSPLLKCEVKN</sequence>
<accession>A0A8X6KZ62</accession>
<dbReference type="Proteomes" id="UP000887116">
    <property type="component" value="Unassembled WGS sequence"/>
</dbReference>
<comment type="caution">
    <text evidence="1">The sequence shown here is derived from an EMBL/GenBank/DDBJ whole genome shotgun (WGS) entry which is preliminary data.</text>
</comment>
<keyword evidence="2" id="KW-1185">Reference proteome</keyword>
<dbReference type="EMBL" id="BMAO01023266">
    <property type="protein sequence ID" value="GFQ87678.1"/>
    <property type="molecule type" value="Genomic_DNA"/>
</dbReference>
<evidence type="ECO:0000313" key="2">
    <source>
        <dbReference type="Proteomes" id="UP000887116"/>
    </source>
</evidence>
<evidence type="ECO:0000313" key="1">
    <source>
        <dbReference type="EMBL" id="GFQ87678.1"/>
    </source>
</evidence>
<dbReference type="AlphaFoldDB" id="A0A8X6KZ62"/>
<protein>
    <submittedName>
        <fullName evidence="1">Uncharacterized protein</fullName>
    </submittedName>
</protein>
<name>A0A8X6KZ62_TRICU</name>